<accession>A0AAD7C6S6</accession>
<feature type="compositionally biased region" description="Polar residues" evidence="1">
    <location>
        <begin position="142"/>
        <end position="157"/>
    </location>
</feature>
<organism evidence="2 3">
    <name type="scientific">Mycena rosella</name>
    <name type="common">Pink bonnet</name>
    <name type="synonym">Agaricus rosellus</name>
    <dbReference type="NCBI Taxonomy" id="1033263"/>
    <lineage>
        <taxon>Eukaryota</taxon>
        <taxon>Fungi</taxon>
        <taxon>Dikarya</taxon>
        <taxon>Basidiomycota</taxon>
        <taxon>Agaricomycotina</taxon>
        <taxon>Agaricomycetes</taxon>
        <taxon>Agaricomycetidae</taxon>
        <taxon>Agaricales</taxon>
        <taxon>Marasmiineae</taxon>
        <taxon>Mycenaceae</taxon>
        <taxon>Mycena</taxon>
    </lineage>
</organism>
<gene>
    <name evidence="2" type="ORF">B0H17DRAFT_1148941</name>
</gene>
<feature type="region of interest" description="Disordered" evidence="1">
    <location>
        <begin position="142"/>
        <end position="175"/>
    </location>
</feature>
<sequence>MKMVFAFTSLQRAFLELEAVYDYTTVYRPRMNNYMAEPAPDTPVTQCVGCFTSVPLVAQHMWATHLPFWLLRPTHVFDAENILNMVPLRPPRNMTLHALGEELGEAAPPVLYSGNSTDQKIAAIICAAAQNPCNSLAVVRSNNQQSPARLNQQQRQQAKPYPATAPAKSKGAGAAAPKVVRDKFQTLVIPEMLPSIVAWADALAQVDQLITPYTSDPADRRYVLPEPALLVNTIPEQWRLWLHHWTMLAHGFIYSLSQPEHLQLLSAQEWRDVLAGLMKQLPKSIFVSSMLLWTNGRPMLVGVPLELSQCGWASTKIEERQRYVGRTATLMLNWTTKSTCPDIVSCVARQGGSNWLPADIQALKSAVCRYYTRAFWEYFGRAAVVPLRLDHDLEKEHGE</sequence>
<feature type="compositionally biased region" description="Low complexity" evidence="1">
    <location>
        <begin position="162"/>
        <end position="175"/>
    </location>
</feature>
<evidence type="ECO:0000313" key="3">
    <source>
        <dbReference type="Proteomes" id="UP001221757"/>
    </source>
</evidence>
<comment type="caution">
    <text evidence="2">The sequence shown here is derived from an EMBL/GenBank/DDBJ whole genome shotgun (WGS) entry which is preliminary data.</text>
</comment>
<name>A0AAD7C6S6_MYCRO</name>
<keyword evidence="3" id="KW-1185">Reference proteome</keyword>
<reference evidence="2" key="1">
    <citation type="submission" date="2023-03" db="EMBL/GenBank/DDBJ databases">
        <title>Massive genome expansion in bonnet fungi (Mycena s.s.) driven by repeated elements and novel gene families across ecological guilds.</title>
        <authorList>
            <consortium name="Lawrence Berkeley National Laboratory"/>
            <person name="Harder C.B."/>
            <person name="Miyauchi S."/>
            <person name="Viragh M."/>
            <person name="Kuo A."/>
            <person name="Thoen E."/>
            <person name="Andreopoulos B."/>
            <person name="Lu D."/>
            <person name="Skrede I."/>
            <person name="Drula E."/>
            <person name="Henrissat B."/>
            <person name="Morin E."/>
            <person name="Kohler A."/>
            <person name="Barry K."/>
            <person name="LaButti K."/>
            <person name="Morin E."/>
            <person name="Salamov A."/>
            <person name="Lipzen A."/>
            <person name="Mereny Z."/>
            <person name="Hegedus B."/>
            <person name="Baldrian P."/>
            <person name="Stursova M."/>
            <person name="Weitz H."/>
            <person name="Taylor A."/>
            <person name="Grigoriev I.V."/>
            <person name="Nagy L.G."/>
            <person name="Martin F."/>
            <person name="Kauserud H."/>
        </authorList>
    </citation>
    <scope>NUCLEOTIDE SEQUENCE</scope>
    <source>
        <strain evidence="2">CBHHK067</strain>
    </source>
</reference>
<evidence type="ECO:0000256" key="1">
    <source>
        <dbReference type="SAM" id="MobiDB-lite"/>
    </source>
</evidence>
<dbReference type="Proteomes" id="UP001221757">
    <property type="component" value="Unassembled WGS sequence"/>
</dbReference>
<evidence type="ECO:0000313" key="2">
    <source>
        <dbReference type="EMBL" id="KAJ7640607.1"/>
    </source>
</evidence>
<protein>
    <submittedName>
        <fullName evidence="2">Uncharacterized protein</fullName>
    </submittedName>
</protein>
<dbReference type="AlphaFoldDB" id="A0AAD7C6S6"/>
<proteinExistence type="predicted"/>
<dbReference type="EMBL" id="JARKIE010000425">
    <property type="protein sequence ID" value="KAJ7640607.1"/>
    <property type="molecule type" value="Genomic_DNA"/>
</dbReference>